<dbReference type="Gene3D" id="2.60.40.10">
    <property type="entry name" value="Immunoglobulins"/>
    <property type="match status" value="2"/>
</dbReference>
<feature type="transmembrane region" description="Helical" evidence="5">
    <location>
        <begin position="250"/>
        <end position="270"/>
    </location>
</feature>
<keyword evidence="4" id="KW-0325">Glycoprotein</keyword>
<dbReference type="AlphaFoldDB" id="A0A5F8GP14"/>
<dbReference type="InterPro" id="IPR015631">
    <property type="entry name" value="CD2/SLAM_rcpt"/>
</dbReference>
<dbReference type="STRING" id="13616.ENSMODP00000049423"/>
<dbReference type="SUPFAM" id="SSF48726">
    <property type="entry name" value="Immunoglobulin"/>
    <property type="match status" value="1"/>
</dbReference>
<dbReference type="PANTHER" id="PTHR12080">
    <property type="entry name" value="SIGNALING LYMPHOCYTIC ACTIVATION MOLECULE"/>
    <property type="match status" value="1"/>
</dbReference>
<dbReference type="PROSITE" id="PS50835">
    <property type="entry name" value="IG_LIKE"/>
    <property type="match status" value="1"/>
</dbReference>
<dbReference type="GeneTree" id="ENSGT01030000234540"/>
<dbReference type="Proteomes" id="UP000002280">
    <property type="component" value="Chromosome 2"/>
</dbReference>
<evidence type="ECO:0000256" key="5">
    <source>
        <dbReference type="SAM" id="Phobius"/>
    </source>
</evidence>
<keyword evidence="5" id="KW-1133">Transmembrane helix</keyword>
<sequence length="343" mass="38838">MKVLLAYKLVCLQLPRVLCTFVCLLGVWTSGDQSSDTQTSLYGVQGGSILFQLNTSLGKKMQRVEWSLDSKKSRLPLFSLEPETGNLTLKKSLLWNRYEQRAHVTPTSLRIDNITLEDNGNYKARIYYEEVITEHSFFLSVYEPILPMIKIISKSQTSDGCNLTLECQILKISNDTTVTWGSVDIPKRQEESLGLPSNSRTLNLSLPPNLQNSSVTCLAKNPAEQQNSTLKLSDACAEKSSNPQTPKSQWFIGIFLLVILLGILGIGLLIRRRKEKKKEVMDSPENQRNSDMNIQYAVLRPSRPEDQNQCQEASEQYPQEGKHLTTIYSEIHNPQIMLRSIKN</sequence>
<keyword evidence="3 5" id="KW-0472">Membrane</keyword>
<feature type="chain" id="PRO_5023874654" evidence="6">
    <location>
        <begin position="20"/>
        <end position="343"/>
    </location>
</feature>
<dbReference type="InterPro" id="IPR036179">
    <property type="entry name" value="Ig-like_dom_sf"/>
</dbReference>
<organism evidence="8 9">
    <name type="scientific">Monodelphis domestica</name>
    <name type="common">Gray short-tailed opossum</name>
    <dbReference type="NCBI Taxonomy" id="13616"/>
    <lineage>
        <taxon>Eukaryota</taxon>
        <taxon>Metazoa</taxon>
        <taxon>Chordata</taxon>
        <taxon>Craniata</taxon>
        <taxon>Vertebrata</taxon>
        <taxon>Euteleostomi</taxon>
        <taxon>Mammalia</taxon>
        <taxon>Metatheria</taxon>
        <taxon>Didelphimorphia</taxon>
        <taxon>Didelphidae</taxon>
        <taxon>Monodelphis</taxon>
    </lineage>
</organism>
<dbReference type="PANTHER" id="PTHR12080:SF121">
    <property type="entry name" value="IG-LIKE DOMAIN-CONTAINING PROTEIN-RELATED"/>
    <property type="match status" value="1"/>
</dbReference>
<reference evidence="8 9" key="1">
    <citation type="journal article" date="2007" name="Nature">
        <title>Genome of the marsupial Monodelphis domestica reveals innovation in non-coding sequences.</title>
        <authorList>
            <person name="Mikkelsen T.S."/>
            <person name="Wakefield M.J."/>
            <person name="Aken B."/>
            <person name="Amemiya C.T."/>
            <person name="Chang J.L."/>
            <person name="Duke S."/>
            <person name="Garber M."/>
            <person name="Gentles A.J."/>
            <person name="Goodstadt L."/>
            <person name="Heger A."/>
            <person name="Jurka J."/>
            <person name="Kamal M."/>
            <person name="Mauceli E."/>
            <person name="Searle S.M."/>
            <person name="Sharpe T."/>
            <person name="Baker M.L."/>
            <person name="Batzer M.A."/>
            <person name="Benos P.V."/>
            <person name="Belov K."/>
            <person name="Clamp M."/>
            <person name="Cook A."/>
            <person name="Cuff J."/>
            <person name="Das R."/>
            <person name="Davidow L."/>
            <person name="Deakin J.E."/>
            <person name="Fazzari M.J."/>
            <person name="Glass J.L."/>
            <person name="Grabherr M."/>
            <person name="Greally J.M."/>
            <person name="Gu W."/>
            <person name="Hore T.A."/>
            <person name="Huttley G.A."/>
            <person name="Kleber M."/>
            <person name="Jirtle R.L."/>
            <person name="Koina E."/>
            <person name="Lee J.T."/>
            <person name="Mahony S."/>
            <person name="Marra M.A."/>
            <person name="Miller R.D."/>
            <person name="Nicholls R.D."/>
            <person name="Oda M."/>
            <person name="Papenfuss A.T."/>
            <person name="Parra Z.E."/>
            <person name="Pollock D.D."/>
            <person name="Ray D.A."/>
            <person name="Schein J.E."/>
            <person name="Speed T.P."/>
            <person name="Thompson K."/>
            <person name="VandeBerg J.L."/>
            <person name="Wade C.M."/>
            <person name="Walker J.A."/>
            <person name="Waters P.D."/>
            <person name="Webber C."/>
            <person name="Weidman J.R."/>
            <person name="Xie X."/>
            <person name="Zody M.C."/>
            <person name="Baldwin J."/>
            <person name="Abdouelleil A."/>
            <person name="Abdulkadir J."/>
            <person name="Abebe A."/>
            <person name="Abera B."/>
            <person name="Abreu J."/>
            <person name="Acer S.C."/>
            <person name="Aftuck L."/>
            <person name="Alexander A."/>
            <person name="An P."/>
            <person name="Anderson E."/>
            <person name="Anderson S."/>
            <person name="Arachi H."/>
            <person name="Azer M."/>
            <person name="Bachantsang P."/>
            <person name="Barry A."/>
            <person name="Bayul T."/>
            <person name="Berlin A."/>
            <person name="Bessette D."/>
            <person name="Bloom T."/>
            <person name="Bloom T."/>
            <person name="Boguslavskiy L."/>
            <person name="Bonnet C."/>
            <person name="Boukhgalter B."/>
            <person name="Bourzgui I."/>
            <person name="Brown A."/>
            <person name="Cahill P."/>
            <person name="Channer S."/>
            <person name="Cheshatsang Y."/>
            <person name="Chuda L."/>
            <person name="Citroen M."/>
            <person name="Collymore A."/>
            <person name="Cooke P."/>
            <person name="Costello M."/>
            <person name="D'Aco K."/>
            <person name="Daza R."/>
            <person name="De Haan G."/>
            <person name="DeGray S."/>
            <person name="DeMaso C."/>
            <person name="Dhargay N."/>
            <person name="Dooley K."/>
            <person name="Dooley E."/>
            <person name="Doricent M."/>
            <person name="Dorje P."/>
            <person name="Dorjee K."/>
            <person name="Dupes A."/>
            <person name="Elong R."/>
            <person name="Falk J."/>
            <person name="Farina A."/>
            <person name="Faro S."/>
            <person name="Ferguson D."/>
            <person name="Fisher S."/>
            <person name="Foley C.D."/>
            <person name="Franke A."/>
            <person name="Friedrich D."/>
            <person name="Gadbois L."/>
            <person name="Gearin G."/>
            <person name="Gearin C.R."/>
            <person name="Giannoukos G."/>
            <person name="Goode T."/>
            <person name="Graham J."/>
            <person name="Grandbois E."/>
            <person name="Grewal S."/>
            <person name="Gyaltsen K."/>
            <person name="Hafez N."/>
            <person name="Hagos B."/>
            <person name="Hall J."/>
            <person name="Henson C."/>
            <person name="Hollinger A."/>
            <person name="Honan T."/>
            <person name="Huard M.D."/>
            <person name="Hughes L."/>
            <person name="Hurhula B."/>
            <person name="Husby M.E."/>
            <person name="Kamat A."/>
            <person name="Kanga B."/>
            <person name="Kashin S."/>
            <person name="Khazanovich D."/>
            <person name="Kisner P."/>
            <person name="Lance K."/>
            <person name="Lara M."/>
            <person name="Lee W."/>
            <person name="Lennon N."/>
            <person name="Letendre F."/>
            <person name="LeVine R."/>
            <person name="Lipovsky A."/>
            <person name="Liu X."/>
            <person name="Liu J."/>
            <person name="Liu S."/>
            <person name="Lokyitsang T."/>
            <person name="Lokyitsang Y."/>
            <person name="Lubonja R."/>
            <person name="Lui A."/>
            <person name="MacDonald P."/>
            <person name="Magnisalis V."/>
            <person name="Maru K."/>
            <person name="Matthews C."/>
            <person name="McCusker W."/>
            <person name="McDonough S."/>
            <person name="Mehta T."/>
            <person name="Meldrim J."/>
            <person name="Meneus L."/>
            <person name="Mihai O."/>
            <person name="Mihalev A."/>
            <person name="Mihova T."/>
            <person name="Mittelman R."/>
            <person name="Mlenga V."/>
            <person name="Montmayeur A."/>
            <person name="Mulrain L."/>
            <person name="Navidi A."/>
            <person name="Naylor J."/>
            <person name="Negash T."/>
            <person name="Nguyen T."/>
            <person name="Nguyen N."/>
            <person name="Nicol R."/>
            <person name="Norbu C."/>
            <person name="Norbu N."/>
            <person name="Novod N."/>
            <person name="O'Neill B."/>
            <person name="Osman S."/>
            <person name="Markiewicz E."/>
            <person name="Oyono O.L."/>
            <person name="Patti C."/>
            <person name="Phunkhang P."/>
            <person name="Pierre F."/>
            <person name="Priest M."/>
            <person name="Raghuraman S."/>
            <person name="Rege F."/>
            <person name="Reyes R."/>
            <person name="Rise C."/>
            <person name="Rogov P."/>
            <person name="Ross K."/>
            <person name="Ryan E."/>
            <person name="Settipalli S."/>
            <person name="Shea T."/>
            <person name="Sherpa N."/>
            <person name="Shi L."/>
            <person name="Shih D."/>
            <person name="Sparrow T."/>
            <person name="Spaulding J."/>
            <person name="Stalker J."/>
            <person name="Stange-Thomann N."/>
            <person name="Stavropoulos S."/>
            <person name="Stone C."/>
            <person name="Strader C."/>
            <person name="Tesfaye S."/>
            <person name="Thomson T."/>
            <person name="Thoulutsang Y."/>
            <person name="Thoulutsang D."/>
            <person name="Topham K."/>
            <person name="Topping I."/>
            <person name="Tsamla T."/>
            <person name="Vassiliev H."/>
            <person name="Vo A."/>
            <person name="Wangchuk T."/>
            <person name="Wangdi T."/>
            <person name="Weiand M."/>
            <person name="Wilkinson J."/>
            <person name="Wilson A."/>
            <person name="Yadav S."/>
            <person name="Young G."/>
            <person name="Yu Q."/>
            <person name="Zembek L."/>
            <person name="Zhong D."/>
            <person name="Zimmer A."/>
            <person name="Zwirko Z."/>
            <person name="Jaffe D.B."/>
            <person name="Alvarez P."/>
            <person name="Brockman W."/>
            <person name="Butler J."/>
            <person name="Chin C."/>
            <person name="Gnerre S."/>
            <person name="MacCallum I."/>
            <person name="Graves J.A."/>
            <person name="Ponting C.P."/>
            <person name="Breen M."/>
            <person name="Samollow P.B."/>
            <person name="Lander E.S."/>
            <person name="Lindblad-Toh K."/>
        </authorList>
    </citation>
    <scope>NUCLEOTIDE SEQUENCE [LARGE SCALE GENOMIC DNA]</scope>
</reference>
<dbReference type="OMA" id="FANKLVC"/>
<dbReference type="Bgee" id="ENSMODG00000027392">
    <property type="expression patterns" value="Expressed in lung and 18 other cell types or tissues"/>
</dbReference>
<dbReference type="GO" id="GO:0006955">
    <property type="term" value="P:immune response"/>
    <property type="evidence" value="ECO:0000318"/>
    <property type="project" value="GO_Central"/>
</dbReference>
<dbReference type="GO" id="GO:0016020">
    <property type="term" value="C:membrane"/>
    <property type="evidence" value="ECO:0007669"/>
    <property type="project" value="UniProtKB-SubCell"/>
</dbReference>
<name>A0A5F8GP14_MONDO</name>
<dbReference type="InParanoid" id="A0A5F8GP14"/>
<feature type="signal peptide" evidence="6">
    <location>
        <begin position="1"/>
        <end position="19"/>
    </location>
</feature>
<proteinExistence type="predicted"/>
<evidence type="ECO:0000256" key="1">
    <source>
        <dbReference type="ARBA" id="ARBA00004370"/>
    </source>
</evidence>
<comment type="subcellular location">
    <subcellularLocation>
        <location evidence="1">Membrane</location>
    </subcellularLocation>
</comment>
<evidence type="ECO:0000256" key="4">
    <source>
        <dbReference type="ARBA" id="ARBA00023180"/>
    </source>
</evidence>
<evidence type="ECO:0000256" key="2">
    <source>
        <dbReference type="ARBA" id="ARBA00022729"/>
    </source>
</evidence>
<evidence type="ECO:0000313" key="9">
    <source>
        <dbReference type="Proteomes" id="UP000002280"/>
    </source>
</evidence>
<feature type="domain" description="Ig-like" evidence="7">
    <location>
        <begin position="147"/>
        <end position="233"/>
    </location>
</feature>
<reference evidence="8" key="3">
    <citation type="submission" date="2025-09" db="UniProtKB">
        <authorList>
            <consortium name="Ensembl"/>
        </authorList>
    </citation>
    <scope>IDENTIFICATION</scope>
</reference>
<evidence type="ECO:0000259" key="7">
    <source>
        <dbReference type="PROSITE" id="PS50835"/>
    </source>
</evidence>
<dbReference type="Ensembl" id="ENSMODT00000063145.1">
    <property type="protein sequence ID" value="ENSMODP00000049423.1"/>
    <property type="gene ID" value="ENSMODG00000027392.2"/>
</dbReference>
<evidence type="ECO:0000256" key="6">
    <source>
        <dbReference type="SAM" id="SignalP"/>
    </source>
</evidence>
<keyword evidence="2 6" id="KW-0732">Signal</keyword>
<evidence type="ECO:0000313" key="8">
    <source>
        <dbReference type="Ensembl" id="ENSMODP00000049423.1"/>
    </source>
</evidence>
<keyword evidence="9" id="KW-1185">Reference proteome</keyword>
<keyword evidence="5" id="KW-0812">Transmembrane</keyword>
<dbReference type="InterPro" id="IPR013783">
    <property type="entry name" value="Ig-like_fold"/>
</dbReference>
<dbReference type="InterPro" id="IPR007110">
    <property type="entry name" value="Ig-like_dom"/>
</dbReference>
<reference evidence="8" key="2">
    <citation type="submission" date="2025-08" db="UniProtKB">
        <authorList>
            <consortium name="Ensembl"/>
        </authorList>
    </citation>
    <scope>IDENTIFICATION</scope>
</reference>
<protein>
    <submittedName>
        <fullName evidence="8">SLAM family member 5-like</fullName>
    </submittedName>
</protein>
<accession>A0A5F8GP14</accession>
<evidence type="ECO:0000256" key="3">
    <source>
        <dbReference type="ARBA" id="ARBA00023136"/>
    </source>
</evidence>